<dbReference type="Proteomes" id="UP000556026">
    <property type="component" value="Unassembled WGS sequence"/>
</dbReference>
<feature type="repeat" description="TPR" evidence="3">
    <location>
        <begin position="344"/>
        <end position="377"/>
    </location>
</feature>
<name>A0A6V8MKW8_9BACT</name>
<feature type="transmembrane region" description="Helical" evidence="4">
    <location>
        <begin position="303"/>
        <end position="320"/>
    </location>
</feature>
<dbReference type="PROSITE" id="PS50005">
    <property type="entry name" value="TPR"/>
    <property type="match status" value="1"/>
</dbReference>
<gene>
    <name evidence="6" type="ORF">GMST_30100</name>
</gene>
<accession>A0A6V8MKW8</accession>
<dbReference type="SMART" id="SM00028">
    <property type="entry name" value="TPR"/>
    <property type="match status" value="3"/>
</dbReference>
<evidence type="ECO:0000256" key="2">
    <source>
        <dbReference type="ARBA" id="ARBA00022803"/>
    </source>
</evidence>
<evidence type="ECO:0000256" key="4">
    <source>
        <dbReference type="SAM" id="Phobius"/>
    </source>
</evidence>
<dbReference type="AlphaFoldDB" id="A0A6V8MKW8"/>
<comment type="caution">
    <text evidence="6">The sequence shown here is derived from an EMBL/GenBank/DDBJ whole genome shotgun (WGS) entry which is preliminary data.</text>
</comment>
<protein>
    <recommendedName>
        <fullName evidence="5">Glycosyltransferase RgtA/B/C/D-like domain-containing protein</fullName>
    </recommendedName>
</protein>
<dbReference type="EMBL" id="BLXX01000010">
    <property type="protein sequence ID" value="GFO60685.1"/>
    <property type="molecule type" value="Genomic_DNA"/>
</dbReference>
<dbReference type="PANTHER" id="PTHR44227">
    <property type="match status" value="1"/>
</dbReference>
<evidence type="ECO:0000256" key="3">
    <source>
        <dbReference type="PROSITE-ProRule" id="PRU00339"/>
    </source>
</evidence>
<keyword evidence="4" id="KW-0812">Transmembrane</keyword>
<feature type="transmembrane region" description="Helical" evidence="4">
    <location>
        <begin position="106"/>
        <end position="135"/>
    </location>
</feature>
<evidence type="ECO:0000313" key="6">
    <source>
        <dbReference type="EMBL" id="GFO60685.1"/>
    </source>
</evidence>
<reference evidence="7" key="1">
    <citation type="submission" date="2020-06" db="EMBL/GenBank/DDBJ databases">
        <title>Draft genomic sequence of Geomonas sp. Red330.</title>
        <authorList>
            <person name="Itoh H."/>
            <person name="Zhenxing X."/>
            <person name="Ushijima N."/>
            <person name="Masuda Y."/>
            <person name="Shiratori Y."/>
            <person name="Senoo K."/>
        </authorList>
    </citation>
    <scope>NUCLEOTIDE SEQUENCE [LARGE SCALE GENOMIC DNA]</scope>
    <source>
        <strain evidence="7">Red330</strain>
    </source>
</reference>
<proteinExistence type="predicted"/>
<keyword evidence="2 3" id="KW-0802">TPR repeat</keyword>
<dbReference type="PANTHER" id="PTHR44227:SF3">
    <property type="entry name" value="PROTEIN O-MANNOSYL-TRANSFERASE TMTC4"/>
    <property type="match status" value="1"/>
</dbReference>
<evidence type="ECO:0000313" key="7">
    <source>
        <dbReference type="Proteomes" id="UP000556026"/>
    </source>
</evidence>
<feature type="transmembrane region" description="Helical" evidence="4">
    <location>
        <begin position="83"/>
        <end position="100"/>
    </location>
</feature>
<sequence>MSAPFYRPVNRLSYLVDYQLYGLKPLGYHAENILLHLAVVCCLYLLALRLFGAPTPAFAAALLFGIHPINAETVNLVSARNNLLAALFVFLSFFAFNRASRTGQKVFFLVSGVFFFLGLLCKETALMLLPFLFVYDFPTLGALRGRLWDRLVSTLPLIFFAGVYLVLRSGVLTGSSETSLDFDRLGHRMLQNLFVVPRYLENLLLPLRLSVDYQVPSELRTADWWLAPVWCLVVAGIVLLWRTGRPVTRGGLVWCAINLFPVANIIPIPSAPLADRFMYLPLLGLCLVVIDQGLRYSKRPRKLALGAGAILTIFLVTLTVRRNLDWVDDSSLFASAIKVAPNSTWGYYNLGVVLLDKQDLAGATQAFSAALRVDPLHSGSLFQLASIQINAQSYQEAERYLRLALQGDSGNVEALFNLAMLLEKLDRGREALPLYEAFLAKASAKYESLLPKVRSRIALLHKKYD</sequence>
<keyword evidence="4" id="KW-0472">Membrane</keyword>
<dbReference type="Pfam" id="PF13231">
    <property type="entry name" value="PMT_2"/>
    <property type="match status" value="1"/>
</dbReference>
<feature type="domain" description="Glycosyltransferase RgtA/B/C/D-like" evidence="5">
    <location>
        <begin position="33"/>
        <end position="135"/>
    </location>
</feature>
<dbReference type="InterPro" id="IPR038731">
    <property type="entry name" value="RgtA/B/C-like"/>
</dbReference>
<dbReference type="InterPro" id="IPR011990">
    <property type="entry name" value="TPR-like_helical_dom_sf"/>
</dbReference>
<keyword evidence="1" id="KW-0677">Repeat</keyword>
<feature type="transmembrane region" description="Helical" evidence="4">
    <location>
        <begin position="277"/>
        <end position="296"/>
    </location>
</feature>
<keyword evidence="7" id="KW-1185">Reference proteome</keyword>
<keyword evidence="4" id="KW-1133">Transmembrane helix</keyword>
<organism evidence="6 7">
    <name type="scientific">Geomonas silvestris</name>
    <dbReference type="NCBI Taxonomy" id="2740184"/>
    <lineage>
        <taxon>Bacteria</taxon>
        <taxon>Pseudomonadati</taxon>
        <taxon>Thermodesulfobacteriota</taxon>
        <taxon>Desulfuromonadia</taxon>
        <taxon>Geobacterales</taxon>
        <taxon>Geobacteraceae</taxon>
        <taxon>Geomonas</taxon>
    </lineage>
</organism>
<feature type="transmembrane region" description="Helical" evidence="4">
    <location>
        <begin position="224"/>
        <end position="241"/>
    </location>
</feature>
<evidence type="ECO:0000259" key="5">
    <source>
        <dbReference type="Pfam" id="PF13231"/>
    </source>
</evidence>
<dbReference type="SUPFAM" id="SSF48452">
    <property type="entry name" value="TPR-like"/>
    <property type="match status" value="1"/>
</dbReference>
<dbReference type="InterPro" id="IPR019734">
    <property type="entry name" value="TPR_rpt"/>
</dbReference>
<evidence type="ECO:0000256" key="1">
    <source>
        <dbReference type="ARBA" id="ARBA00022737"/>
    </source>
</evidence>
<dbReference type="Gene3D" id="1.25.40.10">
    <property type="entry name" value="Tetratricopeptide repeat domain"/>
    <property type="match status" value="1"/>
</dbReference>
<feature type="transmembrane region" description="Helical" evidence="4">
    <location>
        <begin position="253"/>
        <end position="271"/>
    </location>
</feature>
<dbReference type="Pfam" id="PF13181">
    <property type="entry name" value="TPR_8"/>
    <property type="match status" value="1"/>
</dbReference>
<dbReference type="InterPro" id="IPR052346">
    <property type="entry name" value="O-mannosyl-transferase_TMTC"/>
</dbReference>